<feature type="signal peptide" evidence="1">
    <location>
        <begin position="1"/>
        <end position="21"/>
    </location>
</feature>
<dbReference type="Gene3D" id="3.10.100.10">
    <property type="entry name" value="Mannose-Binding Protein A, subunit A"/>
    <property type="match status" value="1"/>
</dbReference>
<dbReference type="Proteomes" id="UP000298663">
    <property type="component" value="Unassembled WGS sequence"/>
</dbReference>
<keyword evidence="1" id="KW-0732">Signal</keyword>
<keyword evidence="3" id="KW-1185">Reference proteome</keyword>
<comment type="caution">
    <text evidence="2">The sequence shown here is derived from an EMBL/GenBank/DDBJ whole genome shotgun (WGS) entry which is preliminary data.</text>
</comment>
<dbReference type="SUPFAM" id="SSF56436">
    <property type="entry name" value="C-type lectin-like"/>
    <property type="match status" value="1"/>
</dbReference>
<dbReference type="InterPro" id="IPR016186">
    <property type="entry name" value="C-type_lectin-like/link_sf"/>
</dbReference>
<dbReference type="InterPro" id="IPR016187">
    <property type="entry name" value="CTDL_fold"/>
</dbReference>
<protein>
    <recommendedName>
        <fullName evidence="4">C-type lectin domain-containing protein</fullName>
    </recommendedName>
</protein>
<reference evidence="2 3" key="1">
    <citation type="journal article" date="2015" name="Genome Biol.">
        <title>Comparative genomics of Steinernema reveals deeply conserved gene regulatory networks.</title>
        <authorList>
            <person name="Dillman A.R."/>
            <person name="Macchietto M."/>
            <person name="Porter C.F."/>
            <person name="Rogers A."/>
            <person name="Williams B."/>
            <person name="Antoshechkin I."/>
            <person name="Lee M.M."/>
            <person name="Goodwin Z."/>
            <person name="Lu X."/>
            <person name="Lewis E.E."/>
            <person name="Goodrich-Blair H."/>
            <person name="Stock S.P."/>
            <person name="Adams B.J."/>
            <person name="Sternberg P.W."/>
            <person name="Mortazavi A."/>
        </authorList>
    </citation>
    <scope>NUCLEOTIDE SEQUENCE [LARGE SCALE GENOMIC DNA]</scope>
    <source>
        <strain evidence="2 3">ALL</strain>
    </source>
</reference>
<dbReference type="EMBL" id="AZBU02000003">
    <property type="protein sequence ID" value="TKR87507.1"/>
    <property type="molecule type" value="Genomic_DNA"/>
</dbReference>
<evidence type="ECO:0000313" key="2">
    <source>
        <dbReference type="EMBL" id="TKR87507.1"/>
    </source>
</evidence>
<evidence type="ECO:0008006" key="4">
    <source>
        <dbReference type="Google" id="ProtNLM"/>
    </source>
</evidence>
<reference evidence="2 3" key="2">
    <citation type="journal article" date="2019" name="G3 (Bethesda)">
        <title>Hybrid Assembly of the Genome of the Entomopathogenic Nematode Steinernema carpocapsae Identifies the X-Chromosome.</title>
        <authorList>
            <person name="Serra L."/>
            <person name="Macchietto M."/>
            <person name="Macias-Munoz A."/>
            <person name="McGill C.J."/>
            <person name="Rodriguez I.M."/>
            <person name="Rodriguez B."/>
            <person name="Murad R."/>
            <person name="Mortazavi A."/>
        </authorList>
    </citation>
    <scope>NUCLEOTIDE SEQUENCE [LARGE SCALE GENOMIC DNA]</scope>
    <source>
        <strain evidence="2 3">ALL</strain>
    </source>
</reference>
<gene>
    <name evidence="2" type="ORF">L596_011896</name>
</gene>
<accession>A0A4U5NVD5</accession>
<sequence>MFASRLLQGFTLLIAAFSAFTSDTSSISASQSCNSKWTLFESNCYFVNVAKANWYNTEVFCKESNAHLTSVHSDAEISAVVSLSEQFRRTHFLDRRIQELQHCRGSCRRMVRRK</sequence>
<evidence type="ECO:0000313" key="3">
    <source>
        <dbReference type="Proteomes" id="UP000298663"/>
    </source>
</evidence>
<proteinExistence type="predicted"/>
<organism evidence="2 3">
    <name type="scientific">Steinernema carpocapsae</name>
    <name type="common">Entomopathogenic nematode</name>
    <dbReference type="NCBI Taxonomy" id="34508"/>
    <lineage>
        <taxon>Eukaryota</taxon>
        <taxon>Metazoa</taxon>
        <taxon>Ecdysozoa</taxon>
        <taxon>Nematoda</taxon>
        <taxon>Chromadorea</taxon>
        <taxon>Rhabditida</taxon>
        <taxon>Tylenchina</taxon>
        <taxon>Panagrolaimomorpha</taxon>
        <taxon>Strongyloidoidea</taxon>
        <taxon>Steinernematidae</taxon>
        <taxon>Steinernema</taxon>
    </lineage>
</organism>
<name>A0A4U5NVD5_STECR</name>
<evidence type="ECO:0000256" key="1">
    <source>
        <dbReference type="SAM" id="SignalP"/>
    </source>
</evidence>
<dbReference type="AlphaFoldDB" id="A0A4U5NVD5"/>
<feature type="chain" id="PRO_5020573908" description="C-type lectin domain-containing protein" evidence="1">
    <location>
        <begin position="22"/>
        <end position="114"/>
    </location>
</feature>